<keyword evidence="1" id="KW-0732">Signal</keyword>
<dbReference type="PANTHER" id="PTHR33964:SF1">
    <property type="entry name" value="RE45066P"/>
    <property type="match status" value="1"/>
</dbReference>
<organism evidence="2 3">
    <name type="scientific">Nephila pilipes</name>
    <name type="common">Giant wood spider</name>
    <name type="synonym">Nephila maculata</name>
    <dbReference type="NCBI Taxonomy" id="299642"/>
    <lineage>
        <taxon>Eukaryota</taxon>
        <taxon>Metazoa</taxon>
        <taxon>Ecdysozoa</taxon>
        <taxon>Arthropoda</taxon>
        <taxon>Chelicerata</taxon>
        <taxon>Arachnida</taxon>
        <taxon>Araneae</taxon>
        <taxon>Araneomorphae</taxon>
        <taxon>Entelegynae</taxon>
        <taxon>Araneoidea</taxon>
        <taxon>Nephilidae</taxon>
        <taxon>Nephila</taxon>
    </lineage>
</organism>
<evidence type="ECO:0000313" key="3">
    <source>
        <dbReference type="Proteomes" id="UP000887013"/>
    </source>
</evidence>
<protein>
    <recommendedName>
        <fullName evidence="4">Venom protein</fullName>
    </recommendedName>
</protein>
<dbReference type="OrthoDB" id="6415443at2759"/>
<dbReference type="PANTHER" id="PTHR33964">
    <property type="entry name" value="RE45066P-RELATED"/>
    <property type="match status" value="1"/>
</dbReference>
<keyword evidence="3" id="KW-1185">Reference proteome</keyword>
<accession>A0A8X6QS73</accession>
<dbReference type="Proteomes" id="UP000887013">
    <property type="component" value="Unassembled WGS sequence"/>
</dbReference>
<feature type="signal peptide" evidence="1">
    <location>
        <begin position="1"/>
        <end position="18"/>
    </location>
</feature>
<evidence type="ECO:0008006" key="4">
    <source>
        <dbReference type="Google" id="ProtNLM"/>
    </source>
</evidence>
<dbReference type="EMBL" id="BMAW01083363">
    <property type="protein sequence ID" value="GFU33635.1"/>
    <property type="molecule type" value="Genomic_DNA"/>
</dbReference>
<dbReference type="AlphaFoldDB" id="A0A8X6QS73"/>
<name>A0A8X6QS73_NEPPI</name>
<gene>
    <name evidence="2" type="primary">NCL1_31028</name>
    <name evidence="2" type="ORF">NPIL_226291</name>
</gene>
<sequence>MQLLILLSVGVLFGSVACDAECFQKRSMECSRKLVVEAGSELQFNYCNFQVKMFTCLRTAASECKMNFLPEAVMVEEVVKELCKTGSDLNKEFLENKECILKSVTDEKCFQPILNILKDKETERDILLGQKESCKHLKEISNCVTENVRKTCGRKTVPFFQFILEPVVELHQGYCDEVIIPLAKNMKRSVSAELPNVFRTLGLF</sequence>
<proteinExistence type="predicted"/>
<evidence type="ECO:0000313" key="2">
    <source>
        <dbReference type="EMBL" id="GFU33635.1"/>
    </source>
</evidence>
<evidence type="ECO:0000256" key="1">
    <source>
        <dbReference type="SAM" id="SignalP"/>
    </source>
</evidence>
<feature type="chain" id="PRO_5036481901" description="Venom protein" evidence="1">
    <location>
        <begin position="19"/>
        <end position="204"/>
    </location>
</feature>
<comment type="caution">
    <text evidence="2">The sequence shown here is derived from an EMBL/GenBank/DDBJ whole genome shotgun (WGS) entry which is preliminary data.</text>
</comment>
<reference evidence="2" key="1">
    <citation type="submission" date="2020-08" db="EMBL/GenBank/DDBJ databases">
        <title>Multicomponent nature underlies the extraordinary mechanical properties of spider dragline silk.</title>
        <authorList>
            <person name="Kono N."/>
            <person name="Nakamura H."/>
            <person name="Mori M."/>
            <person name="Yoshida Y."/>
            <person name="Ohtoshi R."/>
            <person name="Malay A.D."/>
            <person name="Moran D.A.P."/>
            <person name="Tomita M."/>
            <person name="Numata K."/>
            <person name="Arakawa K."/>
        </authorList>
    </citation>
    <scope>NUCLEOTIDE SEQUENCE</scope>
</reference>